<sequence>MSTHYDAIIVGGGHNGLVAAFYLSRAGLKTLVLERRPFVGGACNTEEFAPGYRASTGAYVLSMLREAIWRDMALERRGIFVDPAGPTLNLYPDGASYYLGDDMAENVANTKYFSEHDARALPKFEEDLAEMVQQVLPVFDWTAPDPRVKSLDDLRGLAKLGVVGLRARKQLDQLARLFTSSAHGILAERFDSEHVMAALGWHAINDSVAGPSTPGTAFVLLHDHASEESDGGVRQWGFVRGGMGVLTETMADAAREAGAEIRCDAAVQGIVTRGARATGVRLTSGDEISATRVLSNADPKHTFLTLVERSDLPDDFVRQVESYRCMGTSIKINLALSQLPYVTGHPAGGVQPYHRGIMEVNPFTAEMDLHQAQAQYGLAVRDSHVEIVFPTVHDPSLAPAGKHIATIDVNSQPFHLREQAWDDIKETRADEVIAQLETYFPGLSGLIEHRQVLSPLDMERVMGLTGGHALHGDMSPDQLLFMRPVRGWAKYRTPIDGLYLCGAGTHPGGGVTGANGRNAAREVLRDARSRRRR</sequence>
<evidence type="ECO:0000256" key="1">
    <source>
        <dbReference type="ARBA" id="ARBA00037217"/>
    </source>
</evidence>
<evidence type="ECO:0000313" key="6">
    <source>
        <dbReference type="Proteomes" id="UP001172687"/>
    </source>
</evidence>
<comment type="subunit">
    <text evidence="2">Interacts with COX5B; this interaction may contribute to localize PYROXD2 to the inner face of the inner mitochondrial membrane.</text>
</comment>
<evidence type="ECO:0000256" key="3">
    <source>
        <dbReference type="ARBA" id="ARBA00040298"/>
    </source>
</evidence>
<dbReference type="Proteomes" id="UP001172687">
    <property type="component" value="Unassembled WGS sequence"/>
</dbReference>
<evidence type="ECO:0000256" key="2">
    <source>
        <dbReference type="ARBA" id="ARBA00038825"/>
    </source>
</evidence>
<comment type="function">
    <text evidence="1">Probable oxidoreductase that may play a role as regulator of mitochondrial function.</text>
</comment>
<reference evidence="5" key="1">
    <citation type="submission" date="2023-07" db="EMBL/GenBank/DDBJ databases">
        <title>Degradation of tert-butanol by M. austroafricanum TBA100.</title>
        <authorList>
            <person name="Helbich S."/>
            <person name="Vainshtein Y."/>
        </authorList>
    </citation>
    <scope>NUCLEOTIDE SEQUENCE</scope>
    <source>
        <strain evidence="5">TBA100</strain>
    </source>
</reference>
<dbReference type="SUPFAM" id="SSF51905">
    <property type="entry name" value="FAD/NAD(P)-binding domain"/>
    <property type="match status" value="1"/>
</dbReference>
<comment type="caution">
    <text evidence="5">The sequence shown here is derived from an EMBL/GenBank/DDBJ whole genome shotgun (WGS) entry which is preliminary data.</text>
</comment>
<dbReference type="EMBL" id="JAUHTC010000007">
    <property type="protein sequence ID" value="MDN4516562.1"/>
    <property type="molecule type" value="Genomic_DNA"/>
</dbReference>
<protein>
    <recommendedName>
        <fullName evidence="3">Pyridine nucleotide-disulfide oxidoreductase domain-containing protein 2</fullName>
    </recommendedName>
</protein>
<evidence type="ECO:0000259" key="4">
    <source>
        <dbReference type="Pfam" id="PF01593"/>
    </source>
</evidence>
<dbReference type="Gene3D" id="3.50.50.60">
    <property type="entry name" value="FAD/NAD(P)-binding domain"/>
    <property type="match status" value="2"/>
</dbReference>
<dbReference type="PANTHER" id="PTHR10668">
    <property type="entry name" value="PHYTOENE DEHYDROGENASE"/>
    <property type="match status" value="1"/>
</dbReference>
<organism evidence="5 6">
    <name type="scientific">Mycolicibacterium austroafricanum</name>
    <name type="common">Mycobacterium austroafricanum</name>
    <dbReference type="NCBI Taxonomy" id="39687"/>
    <lineage>
        <taxon>Bacteria</taxon>
        <taxon>Bacillati</taxon>
        <taxon>Actinomycetota</taxon>
        <taxon>Actinomycetes</taxon>
        <taxon>Mycobacteriales</taxon>
        <taxon>Mycobacteriaceae</taxon>
        <taxon>Mycolicibacterium</taxon>
    </lineage>
</organism>
<accession>A0ABT8H731</accession>
<dbReference type="InterPro" id="IPR002937">
    <property type="entry name" value="Amino_oxidase"/>
</dbReference>
<dbReference type="Pfam" id="PF01593">
    <property type="entry name" value="Amino_oxidase"/>
    <property type="match status" value="1"/>
</dbReference>
<feature type="domain" description="Amine oxidase" evidence="4">
    <location>
        <begin position="16"/>
        <end position="524"/>
    </location>
</feature>
<name>A0ABT8H731_MYCAO</name>
<gene>
    <name evidence="5" type="ORF">QYF68_01820</name>
</gene>
<dbReference type="InterPro" id="IPR036188">
    <property type="entry name" value="FAD/NAD-bd_sf"/>
</dbReference>
<evidence type="ECO:0000313" key="5">
    <source>
        <dbReference type="EMBL" id="MDN4516562.1"/>
    </source>
</evidence>
<keyword evidence="6" id="KW-1185">Reference proteome</keyword>
<proteinExistence type="predicted"/>
<dbReference type="PANTHER" id="PTHR10668:SF103">
    <property type="entry name" value="PYRIDINE NUCLEOTIDE-DISULFIDE OXIDOREDUCTASE DOMAIN-CONTAINING PROTEIN 2"/>
    <property type="match status" value="1"/>
</dbReference>
<dbReference type="RefSeq" id="WP_208674702.1">
    <property type="nucleotide sequence ID" value="NZ_CP070380.1"/>
</dbReference>